<protein>
    <submittedName>
        <fullName evidence="1">Uncharacterized protein</fullName>
    </submittedName>
</protein>
<accession>A0ACD5DEM0</accession>
<proteinExistence type="predicted"/>
<gene>
    <name evidence="1" type="ORF">O0236_009420</name>
</gene>
<dbReference type="Proteomes" id="UP001149860">
    <property type="component" value="Chromosome"/>
</dbReference>
<dbReference type="EMBL" id="CP168151">
    <property type="protein sequence ID" value="XFD39603.1"/>
    <property type="molecule type" value="Genomic_DNA"/>
</dbReference>
<evidence type="ECO:0000313" key="1">
    <source>
        <dbReference type="EMBL" id="XFD39603.1"/>
    </source>
</evidence>
<evidence type="ECO:0000313" key="2">
    <source>
        <dbReference type="Proteomes" id="UP001149860"/>
    </source>
</evidence>
<organism evidence="1 2">
    <name type="scientific">Lentilactobacillus terminaliae</name>
    <dbReference type="NCBI Taxonomy" id="3003483"/>
    <lineage>
        <taxon>Bacteria</taxon>
        <taxon>Bacillati</taxon>
        <taxon>Bacillota</taxon>
        <taxon>Bacilli</taxon>
        <taxon>Lactobacillales</taxon>
        <taxon>Lactobacillaceae</taxon>
        <taxon>Lentilactobacillus</taxon>
    </lineage>
</organism>
<name>A0ACD5DEM0_9LACO</name>
<keyword evidence="2" id="KW-1185">Reference proteome</keyword>
<sequence length="80" mass="9535">MTERQMIQEILNTVDVLYEFENTDDDNKEYSILIHRQDGDVRPLDEINSEIKKYFEEADYSYNETLNPSDDTDISILVKR</sequence>
<reference evidence="1" key="1">
    <citation type="submission" date="2024-08" db="EMBL/GenBank/DDBJ databases">
        <title>Lentilactobacillus sp. nov., isolated from tree bark.</title>
        <authorList>
            <person name="Phuengjayaem S."/>
            <person name="Tanasupawat S."/>
        </authorList>
    </citation>
    <scope>NUCLEOTIDE SEQUENCE</scope>
    <source>
        <strain evidence="1">SPB1-3</strain>
    </source>
</reference>